<evidence type="ECO:0000256" key="3">
    <source>
        <dbReference type="ARBA" id="ARBA00022741"/>
    </source>
</evidence>
<dbReference type="EMBL" id="JAADZU010000005">
    <property type="protein sequence ID" value="NDK88432.1"/>
    <property type="molecule type" value="Genomic_DNA"/>
</dbReference>
<feature type="domain" description="ABC transporter" evidence="5">
    <location>
        <begin position="5"/>
        <end position="232"/>
    </location>
</feature>
<dbReference type="InterPro" id="IPR003439">
    <property type="entry name" value="ABC_transporter-like_ATP-bd"/>
</dbReference>
<dbReference type="InterPro" id="IPR017871">
    <property type="entry name" value="ABC_transporter-like_CS"/>
</dbReference>
<dbReference type="Gene3D" id="3.40.50.300">
    <property type="entry name" value="P-loop containing nucleotide triphosphate hydrolases"/>
    <property type="match status" value="1"/>
</dbReference>
<dbReference type="InterPro" id="IPR027417">
    <property type="entry name" value="P-loop_NTPase"/>
</dbReference>
<dbReference type="Pfam" id="PF00005">
    <property type="entry name" value="ABC_tran"/>
    <property type="match status" value="1"/>
</dbReference>
<comment type="similarity">
    <text evidence="1">Belongs to the ABC transporter superfamily.</text>
</comment>
<comment type="caution">
    <text evidence="6">The sequence shown here is derived from an EMBL/GenBank/DDBJ whole genome shotgun (WGS) entry which is preliminary data.</text>
</comment>
<accession>A0A7K3LJI9</accession>
<protein>
    <submittedName>
        <fullName evidence="6">ABC transporter ATP-binding protein</fullName>
    </submittedName>
</protein>
<sequence>MTGILAVDGLHKRFGDVIALRDMTFDVRPGEIFGFVGSNGAGKSTTMRIILGVLAADSGEVRLGDKPIDLVTRRKIGYMPEERGLYPKMKVGEQLQFLARLHGLSAAGALASARHWTDRLGVAARFDDNVGDLSLGNQQRVQLAAALIHDPTVLVLDEPFSGLDPVAVDVMSEVLQEKAGEGIPVVFSSHQLDLVQRLCDRVGIVARGEMRAIGAVDDLRARGGVTLEVTGPPTDRRWADGLPGVLTADYGPTTALRVDPAVVDDQQVLAAALTVGPIHRFTTSTPSLTDLFREVVTA</sequence>
<keyword evidence="3" id="KW-0547">Nucleotide-binding</keyword>
<dbReference type="Pfam" id="PF13732">
    <property type="entry name" value="DrrA1-3_C"/>
    <property type="match status" value="1"/>
</dbReference>
<name>A0A7K3LJI9_9ACTN</name>
<reference evidence="6 7" key="1">
    <citation type="submission" date="2020-01" db="EMBL/GenBank/DDBJ databases">
        <title>Investigation of new actinobacteria for the biodesulphurisation of diesel fuel.</title>
        <authorList>
            <person name="Athi Narayanan S.M."/>
        </authorList>
    </citation>
    <scope>NUCLEOTIDE SEQUENCE [LARGE SCALE GENOMIC DNA]</scope>
    <source>
        <strain evidence="6 7">213E</strain>
    </source>
</reference>
<dbReference type="PANTHER" id="PTHR43335">
    <property type="entry name" value="ABC TRANSPORTER, ATP-BINDING PROTEIN"/>
    <property type="match status" value="1"/>
</dbReference>
<dbReference type="PROSITE" id="PS00211">
    <property type="entry name" value="ABC_TRANSPORTER_1"/>
    <property type="match status" value="1"/>
</dbReference>
<keyword evidence="7" id="KW-1185">Reference proteome</keyword>
<evidence type="ECO:0000313" key="6">
    <source>
        <dbReference type="EMBL" id="NDK88432.1"/>
    </source>
</evidence>
<evidence type="ECO:0000256" key="4">
    <source>
        <dbReference type="ARBA" id="ARBA00022840"/>
    </source>
</evidence>
<dbReference type="InterPro" id="IPR025302">
    <property type="entry name" value="DrrA1/2-like_C"/>
</dbReference>
<evidence type="ECO:0000256" key="2">
    <source>
        <dbReference type="ARBA" id="ARBA00022448"/>
    </source>
</evidence>
<dbReference type="GO" id="GO:0016887">
    <property type="term" value="F:ATP hydrolysis activity"/>
    <property type="evidence" value="ECO:0007669"/>
    <property type="project" value="InterPro"/>
</dbReference>
<dbReference type="SMART" id="SM00382">
    <property type="entry name" value="AAA"/>
    <property type="match status" value="1"/>
</dbReference>
<dbReference type="InterPro" id="IPR003593">
    <property type="entry name" value="AAA+_ATPase"/>
</dbReference>
<organism evidence="6 7">
    <name type="scientific">Gordonia desulfuricans</name>
    <dbReference type="NCBI Taxonomy" id="89051"/>
    <lineage>
        <taxon>Bacteria</taxon>
        <taxon>Bacillati</taxon>
        <taxon>Actinomycetota</taxon>
        <taxon>Actinomycetes</taxon>
        <taxon>Mycobacteriales</taxon>
        <taxon>Gordoniaceae</taxon>
        <taxon>Gordonia</taxon>
    </lineage>
</organism>
<evidence type="ECO:0000259" key="5">
    <source>
        <dbReference type="PROSITE" id="PS50893"/>
    </source>
</evidence>
<keyword evidence="4 6" id="KW-0067">ATP-binding</keyword>
<dbReference type="RefSeq" id="WP_059037792.1">
    <property type="nucleotide sequence ID" value="NZ_JAADZU010000005.1"/>
</dbReference>
<dbReference type="PROSITE" id="PS50893">
    <property type="entry name" value="ABC_TRANSPORTER_2"/>
    <property type="match status" value="1"/>
</dbReference>
<dbReference type="GO" id="GO:0005524">
    <property type="term" value="F:ATP binding"/>
    <property type="evidence" value="ECO:0007669"/>
    <property type="project" value="UniProtKB-KW"/>
</dbReference>
<dbReference type="Proteomes" id="UP000466307">
    <property type="component" value="Unassembled WGS sequence"/>
</dbReference>
<keyword evidence="2" id="KW-0813">Transport</keyword>
<evidence type="ECO:0000256" key="1">
    <source>
        <dbReference type="ARBA" id="ARBA00005417"/>
    </source>
</evidence>
<evidence type="ECO:0000313" key="7">
    <source>
        <dbReference type="Proteomes" id="UP000466307"/>
    </source>
</evidence>
<dbReference type="PANTHER" id="PTHR43335:SF4">
    <property type="entry name" value="ABC TRANSPORTER, ATP-BINDING PROTEIN"/>
    <property type="match status" value="1"/>
</dbReference>
<dbReference type="AlphaFoldDB" id="A0A7K3LJI9"/>
<proteinExistence type="inferred from homology"/>
<gene>
    <name evidence="6" type="ORF">GYA93_02380</name>
</gene>
<dbReference type="SUPFAM" id="SSF52540">
    <property type="entry name" value="P-loop containing nucleoside triphosphate hydrolases"/>
    <property type="match status" value="1"/>
</dbReference>